<dbReference type="EMBL" id="SNWX01000032">
    <property type="protein sequence ID" value="TDO77719.1"/>
    <property type="molecule type" value="Genomic_DNA"/>
</dbReference>
<evidence type="ECO:0000313" key="2">
    <source>
        <dbReference type="Proteomes" id="UP000295064"/>
    </source>
</evidence>
<dbReference type="AlphaFoldDB" id="A0A4R6LEX0"/>
<gene>
    <name evidence="1" type="ORF">DFR79_13251</name>
</gene>
<reference evidence="1 2" key="1">
    <citation type="submission" date="2019-03" db="EMBL/GenBank/DDBJ databases">
        <title>Subsurface microbial communities from deep shales in Ohio and West Virginia, USA.</title>
        <authorList>
            <person name="Wrighton K."/>
        </authorList>
    </citation>
    <scope>NUCLEOTIDE SEQUENCE [LARGE SCALE GENOMIC DNA]</scope>
    <source>
        <strain evidence="1 2">MA284_T2</strain>
    </source>
</reference>
<evidence type="ECO:0000313" key="1">
    <source>
        <dbReference type="EMBL" id="TDO77719.1"/>
    </source>
</evidence>
<organism evidence="1 2">
    <name type="scientific">Halanaerobium saccharolyticum</name>
    <dbReference type="NCBI Taxonomy" id="43595"/>
    <lineage>
        <taxon>Bacteria</taxon>
        <taxon>Bacillati</taxon>
        <taxon>Bacillota</taxon>
        <taxon>Clostridia</taxon>
        <taxon>Halanaerobiales</taxon>
        <taxon>Halanaerobiaceae</taxon>
        <taxon>Halanaerobium</taxon>
    </lineage>
</organism>
<name>A0A4R6LEX0_9FIRM</name>
<accession>A0A4R6LEX0</accession>
<dbReference type="RefSeq" id="WP_166638068.1">
    <property type="nucleotide sequence ID" value="NZ_SNWX01000032.1"/>
</dbReference>
<comment type="caution">
    <text evidence="1">The sequence shown here is derived from an EMBL/GenBank/DDBJ whole genome shotgun (WGS) entry which is preliminary data.</text>
</comment>
<protein>
    <submittedName>
        <fullName evidence="1">Uncharacterized protein</fullName>
    </submittedName>
</protein>
<sequence length="58" mass="6331">MSISNIEIVCMECGKEAPINHEESTENWTVYGTTCEECGGKTGAKFIRGGERDETSNS</sequence>
<dbReference type="Proteomes" id="UP000295064">
    <property type="component" value="Unassembled WGS sequence"/>
</dbReference>
<proteinExistence type="predicted"/>